<dbReference type="PROSITE" id="PS00028">
    <property type="entry name" value="ZINC_FINGER_C2H2_1"/>
    <property type="match status" value="7"/>
</dbReference>
<feature type="domain" description="C2H2-type" evidence="10">
    <location>
        <begin position="359"/>
        <end position="386"/>
    </location>
</feature>
<keyword evidence="1" id="KW-0597">Phosphoprotein</keyword>
<accession>A0ABM3ZM54</accession>
<dbReference type="SUPFAM" id="SSF109640">
    <property type="entry name" value="KRAB domain (Kruppel-associated box)"/>
    <property type="match status" value="1"/>
</dbReference>
<keyword evidence="13" id="KW-1185">Reference proteome</keyword>
<dbReference type="SMART" id="SM00355">
    <property type="entry name" value="ZnF_C2H2"/>
    <property type="match status" value="7"/>
</dbReference>
<dbReference type="GeneID" id="117660309"/>
<dbReference type="Proteomes" id="UP001652622">
    <property type="component" value="Unplaced"/>
</dbReference>
<dbReference type="PANTHER" id="PTHR23235:SF178">
    <property type="entry name" value="C2H2-TYPE DOMAIN-CONTAINING PROTEIN-RELATED"/>
    <property type="match status" value="1"/>
</dbReference>
<keyword evidence="5" id="KW-0862">Zinc</keyword>
<dbReference type="PROSITE" id="PS50804">
    <property type="entry name" value="SCAN_BOX"/>
    <property type="match status" value="1"/>
</dbReference>
<dbReference type="InterPro" id="IPR036236">
    <property type="entry name" value="Znf_C2H2_sf"/>
</dbReference>
<evidence type="ECO:0000256" key="3">
    <source>
        <dbReference type="ARBA" id="ARBA00022737"/>
    </source>
</evidence>
<dbReference type="CDD" id="cd07765">
    <property type="entry name" value="KRAB_A-box"/>
    <property type="match status" value="1"/>
</dbReference>
<sequence length="475" mass="54282">MEARRSPLQAGSGLPEELRSPEAERWRFRSCVSREAEGPRALCSRLYGLCRGWLRPERSSKAEMLDLVVLEQLLALLPPELAGWLRECGAESCAQAVALAEGCLLGPAAAQEKLAKGRQVQEPFIEEISAELQGRGDPSNDSKDHLFRRIQLGPPCQDSDPFEEVAVDFTEEEWALLDSSQKALCREVMLEVTMNMAALGDGDGLENEKQLRLFKLQRAVSSKSQSDFCTRHNLTPHQRIHSSEKTNSCVESGKRFTESSDITCHQRIDTEDRPYQCLECGKSFIEKWRLTFHLRMHMAERPYKCMECGKSFPQNSELICHQRIHTGERPYKCMECGKSFTHKGTLNSHKGIHMRERPYKCLECGKSFCQNSELIHHQRIHTGEKPYKCMECGKSFARKGHLNVHERIHTGERPYKCIQCGKAFTQKNSLIIHERIHTGEKLQCPECGKCFAQKGQLKFHEKIHRAEMLGVWKKL</sequence>
<evidence type="ECO:0000259" key="12">
    <source>
        <dbReference type="PROSITE" id="PS50805"/>
    </source>
</evidence>
<dbReference type="Pfam" id="PF02023">
    <property type="entry name" value="SCAN"/>
    <property type="match status" value="1"/>
</dbReference>
<dbReference type="Pfam" id="PF01352">
    <property type="entry name" value="KRAB"/>
    <property type="match status" value="1"/>
</dbReference>
<dbReference type="InterPro" id="IPR036051">
    <property type="entry name" value="KRAB_dom_sf"/>
</dbReference>
<feature type="domain" description="C2H2-type" evidence="10">
    <location>
        <begin position="247"/>
        <end position="274"/>
    </location>
</feature>
<feature type="domain" description="SCAN box" evidence="11">
    <location>
        <begin position="25"/>
        <end position="101"/>
    </location>
</feature>
<reference evidence="14" key="1">
    <citation type="submission" date="2025-08" db="UniProtKB">
        <authorList>
            <consortium name="RefSeq"/>
        </authorList>
    </citation>
    <scope>IDENTIFICATION</scope>
    <source>
        <tissue evidence="14">Blood</tissue>
    </source>
</reference>
<evidence type="ECO:0000256" key="8">
    <source>
        <dbReference type="ARBA" id="ARBA00023242"/>
    </source>
</evidence>
<dbReference type="Pfam" id="PF00096">
    <property type="entry name" value="zf-C2H2"/>
    <property type="match status" value="6"/>
</dbReference>
<dbReference type="SUPFAM" id="SSF57667">
    <property type="entry name" value="beta-beta-alpha zinc fingers"/>
    <property type="match status" value="5"/>
</dbReference>
<gene>
    <name evidence="14" type="primary">LOC117660309</name>
</gene>
<dbReference type="PROSITE" id="PS50157">
    <property type="entry name" value="ZINC_FINGER_C2H2_2"/>
    <property type="match status" value="8"/>
</dbReference>
<evidence type="ECO:0000259" key="11">
    <source>
        <dbReference type="PROSITE" id="PS50804"/>
    </source>
</evidence>
<feature type="domain" description="KRAB" evidence="12">
    <location>
        <begin position="160"/>
        <end position="232"/>
    </location>
</feature>
<evidence type="ECO:0000259" key="10">
    <source>
        <dbReference type="PROSITE" id="PS50157"/>
    </source>
</evidence>
<feature type="domain" description="C2H2-type" evidence="10">
    <location>
        <begin position="442"/>
        <end position="469"/>
    </location>
</feature>
<evidence type="ECO:0000256" key="9">
    <source>
        <dbReference type="PROSITE-ProRule" id="PRU00042"/>
    </source>
</evidence>
<keyword evidence="3" id="KW-0677">Repeat</keyword>
<protein>
    <submittedName>
        <fullName evidence="14">Zinc finger protein 586-like</fullName>
    </submittedName>
</protein>
<feature type="domain" description="C2H2-type" evidence="10">
    <location>
        <begin position="415"/>
        <end position="442"/>
    </location>
</feature>
<dbReference type="SUPFAM" id="SSF47353">
    <property type="entry name" value="Retrovirus capsid dimerization domain-like"/>
    <property type="match status" value="1"/>
</dbReference>
<keyword evidence="6" id="KW-0805">Transcription regulation</keyword>
<evidence type="ECO:0000313" key="13">
    <source>
        <dbReference type="Proteomes" id="UP001652622"/>
    </source>
</evidence>
<dbReference type="SMART" id="SM00431">
    <property type="entry name" value="SCAN"/>
    <property type="match status" value="1"/>
</dbReference>
<evidence type="ECO:0000313" key="14">
    <source>
        <dbReference type="RefSeq" id="XP_060549456.1"/>
    </source>
</evidence>
<name>A0ABM3ZM54_PANGU</name>
<dbReference type="PROSITE" id="PS50805">
    <property type="entry name" value="KRAB"/>
    <property type="match status" value="1"/>
</dbReference>
<evidence type="ECO:0000256" key="2">
    <source>
        <dbReference type="ARBA" id="ARBA00022723"/>
    </source>
</evidence>
<evidence type="ECO:0000256" key="4">
    <source>
        <dbReference type="ARBA" id="ARBA00022771"/>
    </source>
</evidence>
<feature type="domain" description="C2H2-type" evidence="10">
    <location>
        <begin position="387"/>
        <end position="414"/>
    </location>
</feature>
<dbReference type="InterPro" id="IPR003309">
    <property type="entry name" value="SCAN_dom"/>
</dbReference>
<feature type="domain" description="C2H2-type" evidence="10">
    <location>
        <begin position="331"/>
        <end position="358"/>
    </location>
</feature>
<dbReference type="InterPro" id="IPR038269">
    <property type="entry name" value="SCAN_sf"/>
</dbReference>
<evidence type="ECO:0000256" key="5">
    <source>
        <dbReference type="ARBA" id="ARBA00022833"/>
    </source>
</evidence>
<keyword evidence="4 9" id="KW-0863">Zinc-finger</keyword>
<keyword evidence="8" id="KW-0539">Nucleus</keyword>
<feature type="domain" description="C2H2-type" evidence="10">
    <location>
        <begin position="275"/>
        <end position="302"/>
    </location>
</feature>
<dbReference type="Gene3D" id="6.10.140.140">
    <property type="match status" value="1"/>
</dbReference>
<dbReference type="PANTHER" id="PTHR23235">
    <property type="entry name" value="KRUEPPEL-LIKE TRANSCRIPTION FACTOR"/>
    <property type="match status" value="1"/>
</dbReference>
<dbReference type="SMART" id="SM00349">
    <property type="entry name" value="KRAB"/>
    <property type="match status" value="1"/>
</dbReference>
<evidence type="ECO:0000256" key="7">
    <source>
        <dbReference type="ARBA" id="ARBA00023163"/>
    </source>
</evidence>
<proteinExistence type="predicted"/>
<dbReference type="InterPro" id="IPR013087">
    <property type="entry name" value="Znf_C2H2_type"/>
</dbReference>
<organism evidence="13 14">
    <name type="scientific">Pantherophis guttatus</name>
    <name type="common">Corn snake</name>
    <name type="synonym">Elaphe guttata</name>
    <dbReference type="NCBI Taxonomy" id="94885"/>
    <lineage>
        <taxon>Eukaryota</taxon>
        <taxon>Metazoa</taxon>
        <taxon>Chordata</taxon>
        <taxon>Craniata</taxon>
        <taxon>Vertebrata</taxon>
        <taxon>Euteleostomi</taxon>
        <taxon>Lepidosauria</taxon>
        <taxon>Squamata</taxon>
        <taxon>Bifurcata</taxon>
        <taxon>Unidentata</taxon>
        <taxon>Episquamata</taxon>
        <taxon>Toxicofera</taxon>
        <taxon>Serpentes</taxon>
        <taxon>Colubroidea</taxon>
        <taxon>Colubridae</taxon>
        <taxon>Colubrinae</taxon>
        <taxon>Pantherophis</taxon>
    </lineage>
</organism>
<keyword evidence="2" id="KW-0479">Metal-binding</keyword>
<evidence type="ECO:0000256" key="6">
    <source>
        <dbReference type="ARBA" id="ARBA00023015"/>
    </source>
</evidence>
<dbReference type="InterPro" id="IPR001909">
    <property type="entry name" value="KRAB"/>
</dbReference>
<dbReference type="RefSeq" id="XP_060549456.1">
    <property type="nucleotide sequence ID" value="XM_060693473.1"/>
</dbReference>
<feature type="domain" description="C2H2-type" evidence="10">
    <location>
        <begin position="303"/>
        <end position="330"/>
    </location>
</feature>
<keyword evidence="7" id="KW-0804">Transcription</keyword>
<evidence type="ECO:0000256" key="1">
    <source>
        <dbReference type="ARBA" id="ARBA00022553"/>
    </source>
</evidence>
<dbReference type="Gene3D" id="1.10.4020.10">
    <property type="entry name" value="DNA breaking-rejoining enzymes"/>
    <property type="match status" value="1"/>
</dbReference>
<dbReference type="Gene3D" id="3.30.160.60">
    <property type="entry name" value="Classic Zinc Finger"/>
    <property type="match status" value="8"/>
</dbReference>